<gene>
    <name evidence="1" type="ORF">OG327_33940</name>
</gene>
<protein>
    <submittedName>
        <fullName evidence="1">Uncharacterized protein</fullName>
    </submittedName>
</protein>
<organism evidence="1">
    <name type="scientific">Streptomyces sp. NBC_00049</name>
    <dbReference type="NCBI Taxonomy" id="2903617"/>
    <lineage>
        <taxon>Bacteria</taxon>
        <taxon>Bacillati</taxon>
        <taxon>Actinomycetota</taxon>
        <taxon>Actinomycetes</taxon>
        <taxon>Kitasatosporales</taxon>
        <taxon>Streptomycetaceae</taxon>
        <taxon>Streptomyces</taxon>
    </lineage>
</organism>
<reference evidence="1" key="1">
    <citation type="submission" date="2022-10" db="EMBL/GenBank/DDBJ databases">
        <title>The complete genomes of actinobacterial strains from the NBC collection.</title>
        <authorList>
            <person name="Joergensen T.S."/>
            <person name="Alvarez Arevalo M."/>
            <person name="Sterndorff E.B."/>
            <person name="Faurdal D."/>
            <person name="Vuksanovic O."/>
            <person name="Mourched A.-S."/>
            <person name="Charusanti P."/>
            <person name="Shaw S."/>
            <person name="Blin K."/>
            <person name="Weber T."/>
        </authorList>
    </citation>
    <scope>NUCLEOTIDE SEQUENCE</scope>
    <source>
        <strain evidence="1">NBC_00049</strain>
    </source>
</reference>
<dbReference type="AlphaFoldDB" id="A0AAU2JYL2"/>
<proteinExistence type="predicted"/>
<evidence type="ECO:0000313" key="1">
    <source>
        <dbReference type="EMBL" id="WTU77905.1"/>
    </source>
</evidence>
<sequence>MEEMFELGTISCPSGTLVLIDGGYLGLWSGDQSPADVDPASLGIEDAAMAADVTGAVDFVVTGPDASEAVRSFDRQPGSRLHDIPASKAAEVEATFDGHCRSAGLDARLEVLPVREAHAHRARRTAEEGGGGFLMFGVPVVAVGGVPRSRHLPVLATRVDHGDGVGERWSEISIRMSEGRVTSSVSLGDIGVDWARVLFGDVDALSLWQHDEPVDGLADVAFWGADADEAAATFAAPELGTLGEDGVRGWTDLPVSEAMHRARALLRWKDETGRRMAVDFRPHSHHWQIMREVRASQVDAGSVELGDARVLCAMTSWGDGFFPVIADLDSSGGLLAVRVCFSDEP</sequence>
<accession>A0AAU2JYL2</accession>
<dbReference type="EMBL" id="CP108264">
    <property type="protein sequence ID" value="WTU77905.1"/>
    <property type="molecule type" value="Genomic_DNA"/>
</dbReference>
<name>A0AAU2JYL2_9ACTN</name>